<keyword evidence="2" id="KW-1185">Reference proteome</keyword>
<accession>A0ACB7IST9</accession>
<protein>
    <submittedName>
        <fullName evidence="1">Uncharacterized protein</fullName>
    </submittedName>
</protein>
<gene>
    <name evidence="1" type="ORF">CCMSSC00406_0007174</name>
</gene>
<organism evidence="1 2">
    <name type="scientific">Pleurotus cornucopiae</name>
    <name type="common">Cornucopia mushroom</name>
    <dbReference type="NCBI Taxonomy" id="5321"/>
    <lineage>
        <taxon>Eukaryota</taxon>
        <taxon>Fungi</taxon>
        <taxon>Dikarya</taxon>
        <taxon>Basidiomycota</taxon>
        <taxon>Agaricomycotina</taxon>
        <taxon>Agaricomycetes</taxon>
        <taxon>Agaricomycetidae</taxon>
        <taxon>Agaricales</taxon>
        <taxon>Pleurotineae</taxon>
        <taxon>Pleurotaceae</taxon>
        <taxon>Pleurotus</taxon>
    </lineage>
</organism>
<sequence length="393" mass="44079">MTFWFFSNPSLSEKCDVCVVSGMTDEMDIIEYSHVVARTTRPATLDKCEWCWGMDYYTLNLDTRKNLQSLRVNLLRFFDQPKTGWLWVPTDLDIMFQFVASYKLYEVEETKFSYYLVAAPQMSNRHISTYDPSLKSNDPVAFQRHFYPFTTLPKFEFNVHPHLVIFDTGFKLEQIFGPGAVLDIATLSNYFNITGSLMSASPPEAFLHSENRHREDQDAARRPAGTSSSGKSEAGGGRSAGRNTRNTNPGPVGGGGSSTVDREPMPLGTDTPDGFVDTELVMPDDSISLLLGEDDESQSHQAREEEEDHEAFFRGVEKWAEDVCEATEDGASDDEHDSSDSDTSSHNKTLIGNTPPFKCGELEDVTMTDVSLKIGSTETSHQPPIFHSFWDTY</sequence>
<comment type="caution">
    <text evidence="1">The sequence shown here is derived from an EMBL/GenBank/DDBJ whole genome shotgun (WGS) entry which is preliminary data.</text>
</comment>
<reference evidence="1 2" key="1">
    <citation type="journal article" date="2021" name="Appl. Environ. Microbiol.">
        <title>Genetic linkage and physical mapping for an oyster mushroom Pleurotus cornucopiae and QTL analysis for the trait cap color.</title>
        <authorList>
            <person name="Zhang Y."/>
            <person name="Gao W."/>
            <person name="Sonnenberg A."/>
            <person name="Chen Q."/>
            <person name="Zhang J."/>
            <person name="Huang C."/>
        </authorList>
    </citation>
    <scope>NUCLEOTIDE SEQUENCE [LARGE SCALE GENOMIC DNA]</scope>
    <source>
        <strain evidence="1">CCMSSC00406</strain>
    </source>
</reference>
<evidence type="ECO:0000313" key="2">
    <source>
        <dbReference type="Proteomes" id="UP000824881"/>
    </source>
</evidence>
<evidence type="ECO:0000313" key="1">
    <source>
        <dbReference type="EMBL" id="KAG9220131.1"/>
    </source>
</evidence>
<name>A0ACB7IST9_PLECO</name>
<dbReference type="Proteomes" id="UP000824881">
    <property type="component" value="Unassembled WGS sequence"/>
</dbReference>
<proteinExistence type="predicted"/>
<dbReference type="EMBL" id="WQMT02000008">
    <property type="protein sequence ID" value="KAG9220131.1"/>
    <property type="molecule type" value="Genomic_DNA"/>
</dbReference>